<evidence type="ECO:0000313" key="2">
    <source>
        <dbReference type="EMBL" id="SVE63496.1"/>
    </source>
</evidence>
<dbReference type="InterPro" id="IPR011063">
    <property type="entry name" value="TilS/TtcA_N"/>
</dbReference>
<feature type="non-terminal residue" evidence="2">
    <location>
        <position position="93"/>
    </location>
</feature>
<dbReference type="InterPro" id="IPR014729">
    <property type="entry name" value="Rossmann-like_a/b/a_fold"/>
</dbReference>
<dbReference type="Pfam" id="PF01171">
    <property type="entry name" value="ATP_bind_3"/>
    <property type="match status" value="1"/>
</dbReference>
<feature type="domain" description="tRNA(Ile)-lysidine/2-thiocytidine synthase N-terminal" evidence="1">
    <location>
        <begin position="25"/>
        <end position="91"/>
    </location>
</feature>
<gene>
    <name evidence="2" type="ORF">METZ01_LOCUS516350</name>
</gene>
<proteinExistence type="predicted"/>
<dbReference type="SUPFAM" id="SSF52402">
    <property type="entry name" value="Adenine nucleotide alpha hydrolases-like"/>
    <property type="match status" value="1"/>
</dbReference>
<organism evidence="2">
    <name type="scientific">marine metagenome</name>
    <dbReference type="NCBI Taxonomy" id="408172"/>
    <lineage>
        <taxon>unclassified sequences</taxon>
        <taxon>metagenomes</taxon>
        <taxon>ecological metagenomes</taxon>
    </lineage>
</organism>
<name>A0A383F310_9ZZZZ</name>
<accession>A0A383F310</accession>
<dbReference type="Gene3D" id="3.40.50.620">
    <property type="entry name" value="HUPs"/>
    <property type="match status" value="1"/>
</dbReference>
<dbReference type="AlphaFoldDB" id="A0A383F310"/>
<evidence type="ECO:0000259" key="1">
    <source>
        <dbReference type="Pfam" id="PF01171"/>
    </source>
</evidence>
<dbReference type="EMBL" id="UINC01231100">
    <property type="protein sequence ID" value="SVE63496.1"/>
    <property type="molecule type" value="Genomic_DNA"/>
</dbReference>
<sequence>MNTTNKTLKKIFPFISENIPSGANIIVGCSGGADSTALAILLFSYSIEKNINIKLVYVNHNLRDADYINNEKKYVKNLAKKYELKYSSQEITK</sequence>
<dbReference type="PROSITE" id="PS51257">
    <property type="entry name" value="PROKAR_LIPOPROTEIN"/>
    <property type="match status" value="1"/>
</dbReference>
<protein>
    <recommendedName>
        <fullName evidence="1">tRNA(Ile)-lysidine/2-thiocytidine synthase N-terminal domain-containing protein</fullName>
    </recommendedName>
</protein>
<reference evidence="2" key="1">
    <citation type="submission" date="2018-05" db="EMBL/GenBank/DDBJ databases">
        <authorList>
            <person name="Lanie J.A."/>
            <person name="Ng W.-L."/>
            <person name="Kazmierczak K.M."/>
            <person name="Andrzejewski T.M."/>
            <person name="Davidsen T.M."/>
            <person name="Wayne K.J."/>
            <person name="Tettelin H."/>
            <person name="Glass J.I."/>
            <person name="Rusch D."/>
            <person name="Podicherti R."/>
            <person name="Tsui H.-C.T."/>
            <person name="Winkler M.E."/>
        </authorList>
    </citation>
    <scope>NUCLEOTIDE SEQUENCE</scope>
</reference>